<accession>A0A0A8ZDR8</accession>
<dbReference type="AlphaFoldDB" id="A0A0A8ZDR8"/>
<name>A0A0A8ZDR8_ARUDO</name>
<sequence>MYTSWLRQSVSEIGDSGVSVRMSGGVWDPDSCLRWLPGWAVTLMSQGLSLERASCGFRDPCGRAGARMLGGADRE</sequence>
<evidence type="ECO:0000313" key="1">
    <source>
        <dbReference type="EMBL" id="JAD36951.1"/>
    </source>
</evidence>
<protein>
    <submittedName>
        <fullName evidence="1">Uncharacterized protein</fullName>
    </submittedName>
</protein>
<dbReference type="EMBL" id="GBRH01260944">
    <property type="protein sequence ID" value="JAD36951.1"/>
    <property type="molecule type" value="Transcribed_RNA"/>
</dbReference>
<organism evidence="1">
    <name type="scientific">Arundo donax</name>
    <name type="common">Giant reed</name>
    <name type="synonym">Donax arundinaceus</name>
    <dbReference type="NCBI Taxonomy" id="35708"/>
    <lineage>
        <taxon>Eukaryota</taxon>
        <taxon>Viridiplantae</taxon>
        <taxon>Streptophyta</taxon>
        <taxon>Embryophyta</taxon>
        <taxon>Tracheophyta</taxon>
        <taxon>Spermatophyta</taxon>
        <taxon>Magnoliopsida</taxon>
        <taxon>Liliopsida</taxon>
        <taxon>Poales</taxon>
        <taxon>Poaceae</taxon>
        <taxon>PACMAD clade</taxon>
        <taxon>Arundinoideae</taxon>
        <taxon>Arundineae</taxon>
        <taxon>Arundo</taxon>
    </lineage>
</organism>
<reference evidence="1" key="1">
    <citation type="submission" date="2014-09" db="EMBL/GenBank/DDBJ databases">
        <authorList>
            <person name="Magalhaes I.L.F."/>
            <person name="Oliveira U."/>
            <person name="Santos F.R."/>
            <person name="Vidigal T.H.D.A."/>
            <person name="Brescovit A.D."/>
            <person name="Santos A.J."/>
        </authorList>
    </citation>
    <scope>NUCLEOTIDE SEQUENCE</scope>
    <source>
        <tissue evidence="1">Shoot tissue taken approximately 20 cm above the soil surface</tissue>
    </source>
</reference>
<reference evidence="1" key="2">
    <citation type="journal article" date="2015" name="Data Brief">
        <title>Shoot transcriptome of the giant reed, Arundo donax.</title>
        <authorList>
            <person name="Barrero R.A."/>
            <person name="Guerrero F.D."/>
            <person name="Moolhuijzen P."/>
            <person name="Goolsby J.A."/>
            <person name="Tidwell J."/>
            <person name="Bellgard S.E."/>
            <person name="Bellgard M.I."/>
        </authorList>
    </citation>
    <scope>NUCLEOTIDE SEQUENCE</scope>
    <source>
        <tissue evidence="1">Shoot tissue taken approximately 20 cm above the soil surface</tissue>
    </source>
</reference>
<proteinExistence type="predicted"/>